<reference evidence="7" key="1">
    <citation type="submission" date="2015-06" db="EMBL/GenBank/DDBJ databases">
        <authorList>
            <person name="Radhakrishnan Rajesh"/>
            <person name="Underwood Anthony"/>
            <person name="Al-Shahib Ali"/>
        </authorList>
    </citation>
    <scope>NUCLEOTIDE SEQUENCE [LARGE SCALE GENOMIC DNA]</scope>
    <source>
        <strain evidence="7">P19_London_7_VIM_2_05_10</strain>
    </source>
</reference>
<dbReference type="Pfam" id="PF00440">
    <property type="entry name" value="TetR_N"/>
    <property type="match status" value="1"/>
</dbReference>
<evidence type="ECO:0000313" key="7">
    <source>
        <dbReference type="Proteomes" id="UP000045039"/>
    </source>
</evidence>
<keyword evidence="2 4" id="KW-0238">DNA-binding</keyword>
<keyword evidence="3" id="KW-0804">Transcription</keyword>
<evidence type="ECO:0000256" key="2">
    <source>
        <dbReference type="ARBA" id="ARBA00023125"/>
    </source>
</evidence>
<dbReference type="RefSeq" id="WP_176031456.1">
    <property type="nucleotide sequence ID" value="NZ_CVUP01000117.1"/>
</dbReference>
<accession>A0A9P1RCC6</accession>
<dbReference type="InterPro" id="IPR036271">
    <property type="entry name" value="Tet_transcr_reg_TetR-rel_C_sf"/>
</dbReference>
<evidence type="ECO:0000256" key="4">
    <source>
        <dbReference type="PROSITE-ProRule" id="PRU00335"/>
    </source>
</evidence>
<dbReference type="PANTHER" id="PTHR47506:SF7">
    <property type="entry name" value="TRANSCRIPTIONAL REGULATORY PROTEIN"/>
    <property type="match status" value="1"/>
</dbReference>
<dbReference type="SUPFAM" id="SSF48498">
    <property type="entry name" value="Tetracyclin repressor-like, C-terminal domain"/>
    <property type="match status" value="1"/>
</dbReference>
<dbReference type="PANTHER" id="PTHR47506">
    <property type="entry name" value="TRANSCRIPTIONAL REGULATORY PROTEIN"/>
    <property type="match status" value="1"/>
</dbReference>
<proteinExistence type="predicted"/>
<comment type="caution">
    <text evidence="6">The sequence shown here is derived from an EMBL/GenBank/DDBJ whole genome shotgun (WGS) entry which is preliminary data.</text>
</comment>
<organism evidence="6 7">
    <name type="scientific">Pseudomonas aeruginosa</name>
    <dbReference type="NCBI Taxonomy" id="287"/>
    <lineage>
        <taxon>Bacteria</taxon>
        <taxon>Pseudomonadati</taxon>
        <taxon>Pseudomonadota</taxon>
        <taxon>Gammaproteobacteria</taxon>
        <taxon>Pseudomonadales</taxon>
        <taxon>Pseudomonadaceae</taxon>
        <taxon>Pseudomonas</taxon>
    </lineage>
</organism>
<feature type="domain" description="HTH tetR-type" evidence="5">
    <location>
        <begin position="1"/>
        <end position="54"/>
    </location>
</feature>
<sequence>MIRCSKVFRRYGYHGTTMDTLAAACELTKASFYHHYPNKESLMSDVLQWTHERIDGAVFSLAYEESQPELKRFQGMAKKAKGLFKEDGIGCLMGVIAIDATYALPDLMPQIRSFLDAWAQALAQLFMGIMKKPAALEYARQTVADYEGAILLGRIYGDFSCFDRVTERIQGLFIQ</sequence>
<dbReference type="SUPFAM" id="SSF46689">
    <property type="entry name" value="Homeodomain-like"/>
    <property type="match status" value="1"/>
</dbReference>
<dbReference type="GO" id="GO:0003677">
    <property type="term" value="F:DNA binding"/>
    <property type="evidence" value="ECO:0007669"/>
    <property type="project" value="UniProtKB-UniRule"/>
</dbReference>
<keyword evidence="1" id="KW-0805">Transcription regulation</keyword>
<dbReference type="PROSITE" id="PS50977">
    <property type="entry name" value="HTH_TETR_2"/>
    <property type="match status" value="1"/>
</dbReference>
<feature type="DNA-binding region" description="H-T-H motif" evidence="4">
    <location>
        <begin position="17"/>
        <end position="36"/>
    </location>
</feature>
<dbReference type="AlphaFoldDB" id="A0A9P1RCC6"/>
<dbReference type="Gene3D" id="1.10.357.10">
    <property type="entry name" value="Tetracycline Repressor, domain 2"/>
    <property type="match status" value="1"/>
</dbReference>
<dbReference type="InterPro" id="IPR009057">
    <property type="entry name" value="Homeodomain-like_sf"/>
</dbReference>
<evidence type="ECO:0000259" key="5">
    <source>
        <dbReference type="PROSITE" id="PS50977"/>
    </source>
</evidence>
<evidence type="ECO:0000256" key="3">
    <source>
        <dbReference type="ARBA" id="ARBA00023163"/>
    </source>
</evidence>
<dbReference type="EMBL" id="CVVU01000267">
    <property type="protein sequence ID" value="CRQ06495.1"/>
    <property type="molecule type" value="Genomic_DNA"/>
</dbReference>
<evidence type="ECO:0000256" key="1">
    <source>
        <dbReference type="ARBA" id="ARBA00023015"/>
    </source>
</evidence>
<protein>
    <submittedName>
        <fullName evidence="6">Bacterial regulatory proteins, tetR family</fullName>
    </submittedName>
</protein>
<gene>
    <name evidence="6" type="ORF">PAERUG_P19_London_7_VIM_2_05_10_06600</name>
</gene>
<dbReference type="Proteomes" id="UP000045039">
    <property type="component" value="Unassembled WGS sequence"/>
</dbReference>
<dbReference type="InterPro" id="IPR001647">
    <property type="entry name" value="HTH_TetR"/>
</dbReference>
<evidence type="ECO:0000313" key="6">
    <source>
        <dbReference type="EMBL" id="CRQ06495.1"/>
    </source>
</evidence>
<name>A0A9P1RCC6_PSEAI</name>